<name>D8R667_SELML</name>
<dbReference type="InterPro" id="IPR036047">
    <property type="entry name" value="F-box-like_dom_sf"/>
</dbReference>
<evidence type="ECO:0000313" key="2">
    <source>
        <dbReference type="EMBL" id="EFJ32614.1"/>
    </source>
</evidence>
<dbReference type="PANTHER" id="PTHR47722">
    <property type="entry name" value="EXPRESSED PROTEIN"/>
    <property type="match status" value="1"/>
</dbReference>
<dbReference type="Proteomes" id="UP000001514">
    <property type="component" value="Unassembled WGS sequence"/>
</dbReference>
<feature type="domain" description="F-box" evidence="1">
    <location>
        <begin position="1"/>
        <end position="40"/>
    </location>
</feature>
<dbReference type="Gramene" id="EFJ32614">
    <property type="protein sequence ID" value="EFJ32614"/>
    <property type="gene ID" value="SELMODRAFT_85283"/>
</dbReference>
<dbReference type="PANTHER" id="PTHR47722:SF1">
    <property type="entry name" value="F-BOX DOMAIN CONTAINING PROTEIN, EXPRESSED"/>
    <property type="match status" value="1"/>
</dbReference>
<dbReference type="InterPro" id="IPR044207">
    <property type="entry name" value="At5g39250-like"/>
</dbReference>
<dbReference type="AlphaFoldDB" id="D8R667"/>
<dbReference type="KEGG" id="smo:SELMODRAFT_85283"/>
<dbReference type="HOGENOM" id="CLU_075668_0_0_1"/>
<dbReference type="Pfam" id="PF12937">
    <property type="entry name" value="F-box-like"/>
    <property type="match status" value="1"/>
</dbReference>
<dbReference type="FunCoup" id="D8R667">
    <property type="interactions" value="1781"/>
</dbReference>
<evidence type="ECO:0000313" key="3">
    <source>
        <dbReference type="Proteomes" id="UP000001514"/>
    </source>
</evidence>
<gene>
    <name evidence="2" type="ORF">SELMODRAFT_85283</name>
</gene>
<accession>D8R667</accession>
<dbReference type="InParanoid" id="D8R667"/>
<protein>
    <recommendedName>
        <fullName evidence="1">F-box domain-containing protein</fullName>
    </recommendedName>
</protein>
<evidence type="ECO:0000259" key="1">
    <source>
        <dbReference type="PROSITE" id="PS50181"/>
    </source>
</evidence>
<organism evidence="3">
    <name type="scientific">Selaginella moellendorffii</name>
    <name type="common">Spikemoss</name>
    <dbReference type="NCBI Taxonomy" id="88036"/>
    <lineage>
        <taxon>Eukaryota</taxon>
        <taxon>Viridiplantae</taxon>
        <taxon>Streptophyta</taxon>
        <taxon>Embryophyta</taxon>
        <taxon>Tracheophyta</taxon>
        <taxon>Lycopodiopsida</taxon>
        <taxon>Selaginellales</taxon>
        <taxon>Selaginellaceae</taxon>
        <taxon>Selaginella</taxon>
    </lineage>
</organism>
<dbReference type="eggNOG" id="ENOG502QRXG">
    <property type="taxonomic scope" value="Eukaryota"/>
</dbReference>
<reference evidence="2 3" key="1">
    <citation type="journal article" date="2011" name="Science">
        <title>The Selaginella genome identifies genetic changes associated with the evolution of vascular plants.</title>
        <authorList>
            <person name="Banks J.A."/>
            <person name="Nishiyama T."/>
            <person name="Hasebe M."/>
            <person name="Bowman J.L."/>
            <person name="Gribskov M."/>
            <person name="dePamphilis C."/>
            <person name="Albert V.A."/>
            <person name="Aono N."/>
            <person name="Aoyama T."/>
            <person name="Ambrose B.A."/>
            <person name="Ashton N.W."/>
            <person name="Axtell M.J."/>
            <person name="Barker E."/>
            <person name="Barker M.S."/>
            <person name="Bennetzen J.L."/>
            <person name="Bonawitz N.D."/>
            <person name="Chapple C."/>
            <person name="Cheng C."/>
            <person name="Correa L.G."/>
            <person name="Dacre M."/>
            <person name="DeBarry J."/>
            <person name="Dreyer I."/>
            <person name="Elias M."/>
            <person name="Engstrom E.M."/>
            <person name="Estelle M."/>
            <person name="Feng L."/>
            <person name="Finet C."/>
            <person name="Floyd S.K."/>
            <person name="Frommer W.B."/>
            <person name="Fujita T."/>
            <person name="Gramzow L."/>
            <person name="Gutensohn M."/>
            <person name="Harholt J."/>
            <person name="Hattori M."/>
            <person name="Heyl A."/>
            <person name="Hirai T."/>
            <person name="Hiwatashi Y."/>
            <person name="Ishikawa M."/>
            <person name="Iwata M."/>
            <person name="Karol K.G."/>
            <person name="Koehler B."/>
            <person name="Kolukisaoglu U."/>
            <person name="Kubo M."/>
            <person name="Kurata T."/>
            <person name="Lalonde S."/>
            <person name="Li K."/>
            <person name="Li Y."/>
            <person name="Litt A."/>
            <person name="Lyons E."/>
            <person name="Manning G."/>
            <person name="Maruyama T."/>
            <person name="Michael T.P."/>
            <person name="Mikami K."/>
            <person name="Miyazaki S."/>
            <person name="Morinaga S."/>
            <person name="Murata T."/>
            <person name="Mueller-Roeber B."/>
            <person name="Nelson D.R."/>
            <person name="Obara M."/>
            <person name="Oguri Y."/>
            <person name="Olmstead R.G."/>
            <person name="Onodera N."/>
            <person name="Petersen B.L."/>
            <person name="Pils B."/>
            <person name="Prigge M."/>
            <person name="Rensing S.A."/>
            <person name="Riano-Pachon D.M."/>
            <person name="Roberts A.W."/>
            <person name="Sato Y."/>
            <person name="Scheller H.V."/>
            <person name="Schulz B."/>
            <person name="Schulz C."/>
            <person name="Shakirov E.V."/>
            <person name="Shibagaki N."/>
            <person name="Shinohara N."/>
            <person name="Shippen D.E."/>
            <person name="Soerensen I."/>
            <person name="Sotooka R."/>
            <person name="Sugimoto N."/>
            <person name="Sugita M."/>
            <person name="Sumikawa N."/>
            <person name="Tanurdzic M."/>
            <person name="Theissen G."/>
            <person name="Ulvskov P."/>
            <person name="Wakazuki S."/>
            <person name="Weng J.K."/>
            <person name="Willats W.W."/>
            <person name="Wipf D."/>
            <person name="Wolf P.G."/>
            <person name="Yang L."/>
            <person name="Zimmer A.D."/>
            <person name="Zhu Q."/>
            <person name="Mitros T."/>
            <person name="Hellsten U."/>
            <person name="Loque D."/>
            <person name="Otillar R."/>
            <person name="Salamov A."/>
            <person name="Schmutz J."/>
            <person name="Shapiro H."/>
            <person name="Lindquist E."/>
            <person name="Lucas S."/>
            <person name="Rokhsar D."/>
            <person name="Grigoriev I.V."/>
        </authorList>
    </citation>
    <scope>NUCLEOTIDE SEQUENCE [LARGE SCALE GENOMIC DNA]</scope>
</reference>
<dbReference type="Gene3D" id="1.20.1280.50">
    <property type="match status" value="1"/>
</dbReference>
<dbReference type="InterPro" id="IPR001810">
    <property type="entry name" value="F-box_dom"/>
</dbReference>
<dbReference type="SUPFAM" id="SSF81383">
    <property type="entry name" value="F-box domain"/>
    <property type="match status" value="1"/>
</dbReference>
<proteinExistence type="predicted"/>
<sequence length="268" mass="30370">MGEVLKEVFPLLTGRDLAACICVCRQWRDVGRDDFLWRRLCASRWPSICLNSSNSHQRSTIGSSTIGAIRGYRNLFSTIARSKRNRALPAPKLCFRDLEFYVDVWVGRKSVYSAIVAGPVVQSRIKDPPEGICDSMRQHLLSSEYKMSVPVLPYFQFSPSSDVSDSDDGVCSMSMLVRRKDSDQIATIIDGSRFTYVDGLEKRAHAYDYLHISPLYPFLSEIRAWVALLLVERPPNTMAEVFGIELDFLDTASSDDEVLLLLDILDWK</sequence>
<dbReference type="OMA" id="HQIARIV"/>
<keyword evidence="3" id="KW-1185">Reference proteome</keyword>
<dbReference type="EMBL" id="GL377572">
    <property type="protein sequence ID" value="EFJ32614.1"/>
    <property type="molecule type" value="Genomic_DNA"/>
</dbReference>
<dbReference type="OrthoDB" id="192402at2759"/>
<dbReference type="PROSITE" id="PS50181">
    <property type="entry name" value="FBOX"/>
    <property type="match status" value="1"/>
</dbReference>